<feature type="domain" description="Peptidase S11 D-alanyl-D-alanine carboxypeptidase A N-terminal" evidence="12">
    <location>
        <begin position="23"/>
        <end position="244"/>
    </location>
</feature>
<feature type="compositionally biased region" description="Low complexity" evidence="10">
    <location>
        <begin position="410"/>
        <end position="431"/>
    </location>
</feature>
<evidence type="ECO:0000256" key="7">
    <source>
        <dbReference type="PIRSR" id="PIRSR618044-1"/>
    </source>
</evidence>
<dbReference type="OrthoDB" id="9795979at2"/>
<comment type="similarity">
    <text evidence="1 9">Belongs to the peptidase S11 family.</text>
</comment>
<dbReference type="GO" id="GO:0008360">
    <property type="term" value="P:regulation of cell shape"/>
    <property type="evidence" value="ECO:0007669"/>
    <property type="project" value="UniProtKB-KW"/>
</dbReference>
<keyword evidence="6" id="KW-0961">Cell wall biogenesis/degradation</keyword>
<keyword evidence="3" id="KW-0378">Hydrolase</keyword>
<feature type="active site" description="Acyl-ester intermediate" evidence="7">
    <location>
        <position position="53"/>
    </location>
</feature>
<evidence type="ECO:0000256" key="6">
    <source>
        <dbReference type="ARBA" id="ARBA00023316"/>
    </source>
</evidence>
<feature type="compositionally biased region" description="Polar residues" evidence="10">
    <location>
        <begin position="440"/>
        <end position="453"/>
    </location>
</feature>
<dbReference type="PANTHER" id="PTHR21581">
    <property type="entry name" value="D-ALANYL-D-ALANINE CARBOXYPEPTIDASE"/>
    <property type="match status" value="1"/>
</dbReference>
<feature type="active site" description="Proton acceptor" evidence="7">
    <location>
        <position position="56"/>
    </location>
</feature>
<comment type="caution">
    <text evidence="13">The sequence shown here is derived from an EMBL/GenBank/DDBJ whole genome shotgun (WGS) entry which is preliminary data.</text>
</comment>
<feature type="region of interest" description="Disordered" evidence="10">
    <location>
        <begin position="485"/>
        <end position="550"/>
    </location>
</feature>
<evidence type="ECO:0000256" key="9">
    <source>
        <dbReference type="RuleBase" id="RU004016"/>
    </source>
</evidence>
<dbReference type="GO" id="GO:0071555">
    <property type="term" value="P:cell wall organization"/>
    <property type="evidence" value="ECO:0007669"/>
    <property type="project" value="UniProtKB-KW"/>
</dbReference>
<feature type="binding site" evidence="8">
    <location>
        <position position="215"/>
    </location>
    <ligand>
        <name>substrate</name>
    </ligand>
</feature>
<dbReference type="RefSeq" id="WP_111342848.1">
    <property type="nucleotide sequence ID" value="NZ_QHHQ01000001.1"/>
</dbReference>
<evidence type="ECO:0000259" key="12">
    <source>
        <dbReference type="Pfam" id="PF00768"/>
    </source>
</evidence>
<dbReference type="InterPro" id="IPR001967">
    <property type="entry name" value="Peptidase_S11_N"/>
</dbReference>
<proteinExistence type="inferred from homology"/>
<dbReference type="InterPro" id="IPR018044">
    <property type="entry name" value="Peptidase_S11"/>
</dbReference>
<gene>
    <name evidence="13" type="ORF">DLJ53_04995</name>
</gene>
<organism evidence="13 14">
    <name type="scientific">Acuticoccus sediminis</name>
    <dbReference type="NCBI Taxonomy" id="2184697"/>
    <lineage>
        <taxon>Bacteria</taxon>
        <taxon>Pseudomonadati</taxon>
        <taxon>Pseudomonadota</taxon>
        <taxon>Alphaproteobacteria</taxon>
        <taxon>Hyphomicrobiales</taxon>
        <taxon>Amorphaceae</taxon>
        <taxon>Acuticoccus</taxon>
    </lineage>
</organism>
<evidence type="ECO:0000256" key="3">
    <source>
        <dbReference type="ARBA" id="ARBA00022801"/>
    </source>
</evidence>
<sequence>MTLIRLVLVAALALVSWRAVPARAEVGSYLLFDMADGTILSEYEPTALWYPASITKLMTAYVTFQAIEKGELKLTSPVKISPQANQQPPSRMGFPVGTVLTVETALRILMTKSANDIAFALAESVGGTLAGFVDRMNAAAADLGMTATMYDNPHGLPNEKQITTARDIAVLMMALTNDFPDRADFFSMTGVQLGARNIRNHNALLRQVEGADGMKTGFICASGFNVAATATRDGHRLGAVVLGGLTTVERNERAGELFEKGFVALADGGSVALDGFDKADGRLDLRPVGGTRLDLGTVQALANPVDATAADRRDDVCGARRPITRYSDGTVATVAAVEAQRAKVAAYRLKMAAQKQLKAELLAAPRPEPMSFEPAPPPERRLADAELVPAGWQPVELTLLPQLHPDRPHTAGAAASATAETNADDPAPQAADRAKLAPASFTTSAGPSGSAPQTLAPDGWTASPAFPIPNPLAVAELREAFPQPEPERPLTYLTTQPPAAPFPISLGGADAERPDPLSGAIVGGGPPPLPPARPALPANQDDTEPPSDVT</sequence>
<feature type="active site" evidence="7">
    <location>
        <position position="113"/>
    </location>
</feature>
<evidence type="ECO:0000256" key="11">
    <source>
        <dbReference type="SAM" id="SignalP"/>
    </source>
</evidence>
<feature type="region of interest" description="Disordered" evidence="10">
    <location>
        <begin position="403"/>
        <end position="463"/>
    </location>
</feature>
<dbReference type="PANTHER" id="PTHR21581:SF6">
    <property type="entry name" value="TRAFFICKING PROTEIN PARTICLE COMPLEX SUBUNIT 12"/>
    <property type="match status" value="1"/>
</dbReference>
<reference evidence="13 14" key="1">
    <citation type="submission" date="2018-05" db="EMBL/GenBank/DDBJ databases">
        <title>Acuticoccus sediminis sp. nov., isolated from deep-sea sediment of Indian Ocean.</title>
        <authorList>
            <person name="Liu X."/>
            <person name="Lai Q."/>
            <person name="Du Y."/>
            <person name="Sun F."/>
            <person name="Zhang X."/>
            <person name="Wang S."/>
            <person name="Shao Z."/>
        </authorList>
    </citation>
    <scope>NUCLEOTIDE SEQUENCE [LARGE SCALE GENOMIC DNA]</scope>
    <source>
        <strain evidence="13 14">PTG4-2</strain>
    </source>
</reference>
<keyword evidence="14" id="KW-1185">Reference proteome</keyword>
<keyword evidence="4" id="KW-0133">Cell shape</keyword>
<dbReference type="AlphaFoldDB" id="A0A8B2P5H5"/>
<feature type="compositionally biased region" description="Pro residues" evidence="10">
    <location>
        <begin position="525"/>
        <end position="534"/>
    </location>
</feature>
<dbReference type="PRINTS" id="PR00725">
    <property type="entry name" value="DADACBPTASE1"/>
</dbReference>
<accession>A0A8B2P5H5</accession>
<keyword evidence="2 11" id="KW-0732">Signal</keyword>
<feature type="chain" id="PRO_5033014052" description="Peptidase S11 D-alanyl-D-alanine carboxypeptidase A N-terminal domain-containing protein" evidence="11">
    <location>
        <begin position="25"/>
        <end position="550"/>
    </location>
</feature>
<dbReference type="EMBL" id="QHHQ01000001">
    <property type="protein sequence ID" value="RAI03829.1"/>
    <property type="molecule type" value="Genomic_DNA"/>
</dbReference>
<protein>
    <recommendedName>
        <fullName evidence="12">Peptidase S11 D-alanyl-D-alanine carboxypeptidase A N-terminal domain-containing protein</fullName>
    </recommendedName>
</protein>
<dbReference type="GO" id="GO:0009252">
    <property type="term" value="P:peptidoglycan biosynthetic process"/>
    <property type="evidence" value="ECO:0007669"/>
    <property type="project" value="UniProtKB-KW"/>
</dbReference>
<dbReference type="Proteomes" id="UP000249590">
    <property type="component" value="Unassembled WGS sequence"/>
</dbReference>
<feature type="signal peptide" evidence="11">
    <location>
        <begin position="1"/>
        <end position="24"/>
    </location>
</feature>
<evidence type="ECO:0000313" key="13">
    <source>
        <dbReference type="EMBL" id="RAI03829.1"/>
    </source>
</evidence>
<dbReference type="Pfam" id="PF00768">
    <property type="entry name" value="Peptidase_S11"/>
    <property type="match status" value="1"/>
</dbReference>
<evidence type="ECO:0000256" key="4">
    <source>
        <dbReference type="ARBA" id="ARBA00022960"/>
    </source>
</evidence>
<evidence type="ECO:0000256" key="10">
    <source>
        <dbReference type="SAM" id="MobiDB-lite"/>
    </source>
</evidence>
<evidence type="ECO:0000256" key="1">
    <source>
        <dbReference type="ARBA" id="ARBA00007164"/>
    </source>
</evidence>
<evidence type="ECO:0000313" key="14">
    <source>
        <dbReference type="Proteomes" id="UP000249590"/>
    </source>
</evidence>
<evidence type="ECO:0000256" key="8">
    <source>
        <dbReference type="PIRSR" id="PIRSR618044-2"/>
    </source>
</evidence>
<dbReference type="GO" id="GO:0009002">
    <property type="term" value="F:serine-type D-Ala-D-Ala carboxypeptidase activity"/>
    <property type="evidence" value="ECO:0007669"/>
    <property type="project" value="InterPro"/>
</dbReference>
<evidence type="ECO:0000256" key="2">
    <source>
        <dbReference type="ARBA" id="ARBA00022729"/>
    </source>
</evidence>
<dbReference type="SUPFAM" id="SSF56601">
    <property type="entry name" value="beta-lactamase/transpeptidase-like"/>
    <property type="match status" value="1"/>
</dbReference>
<dbReference type="Gene3D" id="3.40.710.10">
    <property type="entry name" value="DD-peptidase/beta-lactamase superfamily"/>
    <property type="match status" value="1"/>
</dbReference>
<dbReference type="GO" id="GO:0006508">
    <property type="term" value="P:proteolysis"/>
    <property type="evidence" value="ECO:0007669"/>
    <property type="project" value="InterPro"/>
</dbReference>
<name>A0A8B2P5H5_9HYPH</name>
<evidence type="ECO:0000256" key="5">
    <source>
        <dbReference type="ARBA" id="ARBA00022984"/>
    </source>
</evidence>
<dbReference type="InterPro" id="IPR012338">
    <property type="entry name" value="Beta-lactam/transpept-like"/>
</dbReference>
<feature type="compositionally biased region" description="Acidic residues" evidence="10">
    <location>
        <begin position="541"/>
        <end position="550"/>
    </location>
</feature>
<keyword evidence="5" id="KW-0573">Peptidoglycan synthesis</keyword>